<keyword evidence="3 9" id="KW-0349">Heme</keyword>
<dbReference type="InterPro" id="IPR002401">
    <property type="entry name" value="Cyt_P450_E_grp-I"/>
</dbReference>
<dbReference type="PRINTS" id="PR00463">
    <property type="entry name" value="EP450I"/>
</dbReference>
<protein>
    <submittedName>
        <fullName evidence="12">CYP716B30</fullName>
    </submittedName>
</protein>
<evidence type="ECO:0000256" key="11">
    <source>
        <dbReference type="SAM" id="SignalP"/>
    </source>
</evidence>
<dbReference type="Gene3D" id="1.10.630.10">
    <property type="entry name" value="Cytochrome P450"/>
    <property type="match status" value="1"/>
</dbReference>
<name>A0A291FAW0_TAXCH</name>
<dbReference type="GO" id="GO:0016125">
    <property type="term" value="P:sterol metabolic process"/>
    <property type="evidence" value="ECO:0007669"/>
    <property type="project" value="TreeGrafter"/>
</dbReference>
<dbReference type="SUPFAM" id="SSF48264">
    <property type="entry name" value="Cytochrome P450"/>
    <property type="match status" value="1"/>
</dbReference>
<evidence type="ECO:0000256" key="2">
    <source>
        <dbReference type="ARBA" id="ARBA00010617"/>
    </source>
</evidence>
<evidence type="ECO:0000256" key="5">
    <source>
        <dbReference type="ARBA" id="ARBA00023002"/>
    </source>
</evidence>
<dbReference type="PANTHER" id="PTHR24286:SF384">
    <property type="entry name" value="P450, PUTATIVE (EUROFUNG)-RELATED"/>
    <property type="match status" value="1"/>
</dbReference>
<dbReference type="GO" id="GO:0042617">
    <property type="term" value="P:paclitaxel biosynthetic process"/>
    <property type="evidence" value="ECO:0007669"/>
    <property type="project" value="UniProtKB-UniPathway"/>
</dbReference>
<evidence type="ECO:0000256" key="4">
    <source>
        <dbReference type="ARBA" id="ARBA00022723"/>
    </source>
</evidence>
<dbReference type="PRINTS" id="PR00385">
    <property type="entry name" value="P450"/>
</dbReference>
<keyword evidence="4 9" id="KW-0479">Metal-binding</keyword>
<dbReference type="GO" id="GO:0004497">
    <property type="term" value="F:monooxygenase activity"/>
    <property type="evidence" value="ECO:0007669"/>
    <property type="project" value="UniProtKB-KW"/>
</dbReference>
<keyword evidence="6 9" id="KW-0408">Iron</keyword>
<comment type="cofactor">
    <cofactor evidence="9">
        <name>heme</name>
        <dbReference type="ChEBI" id="CHEBI:30413"/>
    </cofactor>
</comment>
<comment type="similarity">
    <text evidence="2 10">Belongs to the cytochrome P450 family.</text>
</comment>
<dbReference type="Pfam" id="PF00067">
    <property type="entry name" value="p450"/>
    <property type="match status" value="1"/>
</dbReference>
<dbReference type="EMBL" id="MF448597">
    <property type="protein sequence ID" value="ATG29918.1"/>
    <property type="molecule type" value="mRNA"/>
</dbReference>
<dbReference type="InterPro" id="IPR017972">
    <property type="entry name" value="Cyt_P450_CS"/>
</dbReference>
<evidence type="ECO:0000256" key="10">
    <source>
        <dbReference type="RuleBase" id="RU000461"/>
    </source>
</evidence>
<evidence type="ECO:0000256" key="9">
    <source>
        <dbReference type="PIRSR" id="PIRSR602401-1"/>
    </source>
</evidence>
<evidence type="ECO:0000256" key="6">
    <source>
        <dbReference type="ARBA" id="ARBA00023004"/>
    </source>
</evidence>
<feature type="binding site" description="axial binding residue" evidence="9">
    <location>
        <position position="421"/>
    </location>
    <ligand>
        <name>heme</name>
        <dbReference type="ChEBI" id="CHEBI:30413"/>
    </ligand>
    <ligandPart>
        <name>Fe</name>
        <dbReference type="ChEBI" id="CHEBI:18248"/>
    </ligandPart>
</feature>
<dbReference type="FunFam" id="1.10.630.10:FF:000022">
    <property type="entry name" value="Taxadiene 5-alpha hydroxylase"/>
    <property type="match status" value="1"/>
</dbReference>
<dbReference type="InterPro" id="IPR001128">
    <property type="entry name" value="Cyt_P450"/>
</dbReference>
<feature type="chain" id="PRO_5012041682" evidence="11">
    <location>
        <begin position="30"/>
        <end position="475"/>
    </location>
</feature>
<evidence type="ECO:0000256" key="1">
    <source>
        <dbReference type="ARBA" id="ARBA00005122"/>
    </source>
</evidence>
<dbReference type="UniPathway" id="UPA00842"/>
<dbReference type="GO" id="GO:0016705">
    <property type="term" value="F:oxidoreductase activity, acting on paired donors, with incorporation or reduction of molecular oxygen"/>
    <property type="evidence" value="ECO:0007669"/>
    <property type="project" value="InterPro"/>
</dbReference>
<keyword evidence="7 10" id="KW-0503">Monooxygenase</keyword>
<keyword evidence="5 10" id="KW-0560">Oxidoreductase</keyword>
<comment type="pathway">
    <text evidence="1">Alkaloid biosynthesis; taxol biosynthesis.</text>
</comment>
<dbReference type="PROSITE" id="PS00086">
    <property type="entry name" value="CYTOCHROME_P450"/>
    <property type="match status" value="1"/>
</dbReference>
<evidence type="ECO:0000256" key="7">
    <source>
        <dbReference type="ARBA" id="ARBA00023033"/>
    </source>
</evidence>
<sequence>MDISPMVLTLGLGFLLLAVFLLKKKPSSGINLPPGSFGWPLLGESLEFLASQRDNACYDFMEKRVKKYGDTFKTHFLGAPMAVFYSPAGNRFLFSNENKLVQTSWPSSLAKLFGNSILTKVGDEAKDLRKTLLTFLRPEALQNFVGRADTIIRDHLTRYWVGKEEVKTFPLAKRCLFTVACALFVSLGEGPEQDELYDHFMDLINGMLQIPVDLPGTLYRKSRIGSNHIRRILQSVIDKRREDLASGLASSDQDLLSYLLCNVDGRENPLSDSDINDNIMQLLMAGHDTNAVAVTLLLKYLALNPHCYRQVLQEQLNITRENGEKQLQWDDIQRMKYTWNAAQETLRLNPPAGGTWRKAIVEISYGGFTIPKGWKLFWTANSTHKNPKYFPDPDKFEPARFEGNGPAPYTFVPFGGGPRMCPGNEFARMVILAFLHNIVKMFEYDLVDVNEKVIVDPFPTPVDGQPIKLRPQSKK</sequence>
<reference evidence="12" key="1">
    <citation type="journal article" date="2017" name="Front. Plant Sci.">
        <title>Transcriptome Assembly and Systematic Identification of Novel Cytochrome P450s in Taxus chinensis.</title>
        <authorList>
            <person name="Liao W."/>
            <person name="Zhao S."/>
            <person name="Zhang M."/>
            <person name="Dong K."/>
            <person name="Chen Y."/>
            <person name="Fu C."/>
            <person name="Yu L."/>
        </authorList>
    </citation>
    <scope>NUCLEOTIDE SEQUENCE</scope>
</reference>
<accession>A0A291FAW0</accession>
<keyword evidence="8" id="KW-0876">Taxol biosynthesis</keyword>
<organism evidence="12">
    <name type="scientific">Taxus chinensis</name>
    <name type="common">Chinese yew</name>
    <name type="synonym">Taxus wallichiana var. chinensis</name>
    <dbReference type="NCBI Taxonomy" id="29808"/>
    <lineage>
        <taxon>Eukaryota</taxon>
        <taxon>Viridiplantae</taxon>
        <taxon>Streptophyta</taxon>
        <taxon>Embryophyta</taxon>
        <taxon>Tracheophyta</taxon>
        <taxon>Spermatophyta</taxon>
        <taxon>Pinopsida</taxon>
        <taxon>Pinidae</taxon>
        <taxon>Conifers II</taxon>
        <taxon>Cupressales</taxon>
        <taxon>Taxaceae</taxon>
        <taxon>Taxus</taxon>
    </lineage>
</organism>
<proteinExistence type="evidence at transcript level"/>
<evidence type="ECO:0000256" key="8">
    <source>
        <dbReference type="ARBA" id="ARBA00023059"/>
    </source>
</evidence>
<dbReference type="CDD" id="cd11043">
    <property type="entry name" value="CYP90-like"/>
    <property type="match status" value="1"/>
</dbReference>
<dbReference type="GO" id="GO:0005506">
    <property type="term" value="F:iron ion binding"/>
    <property type="evidence" value="ECO:0007669"/>
    <property type="project" value="InterPro"/>
</dbReference>
<feature type="signal peptide" evidence="11">
    <location>
        <begin position="1"/>
        <end position="29"/>
    </location>
</feature>
<keyword evidence="11" id="KW-0732">Signal</keyword>
<dbReference type="InterPro" id="IPR036396">
    <property type="entry name" value="Cyt_P450_sf"/>
</dbReference>
<dbReference type="GO" id="GO:0020037">
    <property type="term" value="F:heme binding"/>
    <property type="evidence" value="ECO:0007669"/>
    <property type="project" value="InterPro"/>
</dbReference>
<evidence type="ECO:0000256" key="3">
    <source>
        <dbReference type="ARBA" id="ARBA00022617"/>
    </source>
</evidence>
<dbReference type="AlphaFoldDB" id="A0A291FAW0"/>
<dbReference type="PANTHER" id="PTHR24286">
    <property type="entry name" value="CYTOCHROME P450 26"/>
    <property type="match status" value="1"/>
</dbReference>
<evidence type="ECO:0000313" key="12">
    <source>
        <dbReference type="EMBL" id="ATG29918.1"/>
    </source>
</evidence>